<dbReference type="EMBL" id="JBBMFM010000030">
    <property type="protein sequence ID" value="MEQ2425350.1"/>
    <property type="molecule type" value="Genomic_DNA"/>
</dbReference>
<comment type="caution">
    <text evidence="1">The sequence shown here is derived from an EMBL/GenBank/DDBJ whole genome shotgun (WGS) entry which is preliminary data.</text>
</comment>
<name>A0ABV1D4K6_9FIRM</name>
<keyword evidence="2" id="KW-1185">Reference proteome</keyword>
<dbReference type="PANTHER" id="PTHR38474">
    <property type="entry name" value="SLR0299 PROTEIN"/>
    <property type="match status" value="1"/>
</dbReference>
<gene>
    <name evidence="1" type="ORF">WMQ36_10235</name>
</gene>
<accession>A0ABV1D4K6</accession>
<dbReference type="Gene3D" id="3.30.559.10">
    <property type="entry name" value="Chloramphenicol acetyltransferase-like domain"/>
    <property type="match status" value="1"/>
</dbReference>
<organism evidence="1 2">
    <name type="scientific">Enterocloster hominis</name>
    <name type="common">ex Hitch et al. 2024</name>
    <dbReference type="NCBI Taxonomy" id="1917870"/>
    <lineage>
        <taxon>Bacteria</taxon>
        <taxon>Bacillati</taxon>
        <taxon>Bacillota</taxon>
        <taxon>Clostridia</taxon>
        <taxon>Lachnospirales</taxon>
        <taxon>Lachnospiraceae</taxon>
        <taxon>Enterocloster</taxon>
    </lineage>
</organism>
<sequence>MRESKINWIDIPTWDRAMHYQVFRNIPQPQYCVTFELDITQFLPRIRKKGYSFTFSMVYAVTRCASQVEAFRCRFVDGKPAVFDTINTSFTYLNPDTELFKVVNVDMQDTLREYVALASRTVLDQKEYFTGPMGNDIFQFSPFPWVSYTHISHTDSGNRDNAVPLFDWGKFYEKDGRIKLPFSVQVHHSFVDGVHIGKMADLLQTYLNDFSAG</sequence>
<evidence type="ECO:0000313" key="2">
    <source>
        <dbReference type="Proteomes" id="UP001454086"/>
    </source>
</evidence>
<dbReference type="SUPFAM" id="SSF52777">
    <property type="entry name" value="CoA-dependent acyltransferases"/>
    <property type="match status" value="1"/>
</dbReference>
<dbReference type="InterPro" id="IPR023213">
    <property type="entry name" value="CAT-like_dom_sf"/>
</dbReference>
<dbReference type="SMART" id="SM01059">
    <property type="entry name" value="CAT"/>
    <property type="match status" value="1"/>
</dbReference>
<protein>
    <submittedName>
        <fullName evidence="1">CatA-like O-acetyltransferase</fullName>
    </submittedName>
</protein>
<dbReference type="InterPro" id="IPR001707">
    <property type="entry name" value="Cmp_AcTrfase"/>
</dbReference>
<dbReference type="PIRSF" id="PIRSF000440">
    <property type="entry name" value="CAT"/>
    <property type="match status" value="1"/>
</dbReference>
<reference evidence="1 2" key="1">
    <citation type="submission" date="2024-03" db="EMBL/GenBank/DDBJ databases">
        <title>Human intestinal bacterial collection.</title>
        <authorList>
            <person name="Pauvert C."/>
            <person name="Hitch T.C.A."/>
            <person name="Clavel T."/>
        </authorList>
    </citation>
    <scope>NUCLEOTIDE SEQUENCE [LARGE SCALE GENOMIC DNA]</scope>
    <source>
        <strain evidence="1 2">CLA-SR-H021</strain>
    </source>
</reference>
<dbReference type="Pfam" id="PF00302">
    <property type="entry name" value="CAT"/>
    <property type="match status" value="1"/>
</dbReference>
<dbReference type="PANTHER" id="PTHR38474:SF1">
    <property type="entry name" value="SLR0299 PROTEIN"/>
    <property type="match status" value="1"/>
</dbReference>
<dbReference type="RefSeq" id="WP_008717537.1">
    <property type="nucleotide sequence ID" value="NZ_JBBMFM010000030.1"/>
</dbReference>
<proteinExistence type="predicted"/>
<dbReference type="Proteomes" id="UP001454086">
    <property type="component" value="Unassembled WGS sequence"/>
</dbReference>
<evidence type="ECO:0000313" key="1">
    <source>
        <dbReference type="EMBL" id="MEQ2425350.1"/>
    </source>
</evidence>